<evidence type="ECO:0000313" key="1">
    <source>
        <dbReference type="EMBL" id="RAJ97790.1"/>
    </source>
</evidence>
<evidence type="ECO:0000313" key="2">
    <source>
        <dbReference type="Proteomes" id="UP000248790"/>
    </source>
</evidence>
<proteinExistence type="predicted"/>
<gene>
    <name evidence="1" type="ORF">LX87_02695</name>
</gene>
<dbReference type="AlphaFoldDB" id="A0A327WZ11"/>
<keyword evidence="2" id="KW-1185">Reference proteome</keyword>
<name>A0A327WZ11_LARAB</name>
<dbReference type="OrthoDB" id="964822at2"/>
<reference evidence="1 2" key="1">
    <citation type="submission" date="2018-06" db="EMBL/GenBank/DDBJ databases">
        <title>Genomic Encyclopedia of Archaeal and Bacterial Type Strains, Phase II (KMG-II): from individual species to whole genera.</title>
        <authorList>
            <person name="Goeker M."/>
        </authorList>
    </citation>
    <scope>NUCLEOTIDE SEQUENCE [LARGE SCALE GENOMIC DNA]</scope>
    <source>
        <strain evidence="1 2">DSM 21851</strain>
    </source>
</reference>
<protein>
    <submittedName>
        <fullName evidence="1">Uncharacterized protein</fullName>
    </submittedName>
</protein>
<dbReference type="RefSeq" id="WP_111628751.1">
    <property type="nucleotide sequence ID" value="NZ_QLMC01000003.1"/>
</dbReference>
<dbReference type="Proteomes" id="UP000248790">
    <property type="component" value="Unassembled WGS sequence"/>
</dbReference>
<organism evidence="1 2">
    <name type="scientific">Larkinella arboricola</name>
    <dbReference type="NCBI Taxonomy" id="643671"/>
    <lineage>
        <taxon>Bacteria</taxon>
        <taxon>Pseudomonadati</taxon>
        <taxon>Bacteroidota</taxon>
        <taxon>Cytophagia</taxon>
        <taxon>Cytophagales</taxon>
        <taxon>Spirosomataceae</taxon>
        <taxon>Larkinella</taxon>
    </lineage>
</organism>
<accession>A0A327WZ11</accession>
<sequence>MKKQIALELTESEAQMLAFLLHTATDQFYASKVLRDRAKISLKDLRTAETVRRKLSHQR</sequence>
<comment type="caution">
    <text evidence="1">The sequence shown here is derived from an EMBL/GenBank/DDBJ whole genome shotgun (WGS) entry which is preliminary data.</text>
</comment>
<dbReference type="EMBL" id="QLMC01000003">
    <property type="protein sequence ID" value="RAJ97790.1"/>
    <property type="molecule type" value="Genomic_DNA"/>
</dbReference>